<comment type="caution">
    <text evidence="1">The sequence shown here is derived from an EMBL/GenBank/DDBJ whole genome shotgun (WGS) entry which is preliminary data.</text>
</comment>
<reference evidence="1" key="1">
    <citation type="journal article" date="2023" name="G3 (Bethesda)">
        <title>A reference genome for the long-term kleptoplast-retaining sea slug Elysia crispata morphotype clarki.</title>
        <authorList>
            <person name="Eastman K.E."/>
            <person name="Pendleton A.L."/>
            <person name="Shaikh M.A."/>
            <person name="Suttiyut T."/>
            <person name="Ogas R."/>
            <person name="Tomko P."/>
            <person name="Gavelis G."/>
            <person name="Widhalm J.R."/>
            <person name="Wisecaver J.H."/>
        </authorList>
    </citation>
    <scope>NUCLEOTIDE SEQUENCE</scope>
    <source>
        <strain evidence="1">ECLA1</strain>
    </source>
</reference>
<accession>A0AAE1ABN3</accession>
<gene>
    <name evidence="1" type="ORF">RRG08_003416</name>
</gene>
<proteinExistence type="predicted"/>
<organism evidence="1 2">
    <name type="scientific">Elysia crispata</name>
    <name type="common">lettuce slug</name>
    <dbReference type="NCBI Taxonomy" id="231223"/>
    <lineage>
        <taxon>Eukaryota</taxon>
        <taxon>Metazoa</taxon>
        <taxon>Spiralia</taxon>
        <taxon>Lophotrochozoa</taxon>
        <taxon>Mollusca</taxon>
        <taxon>Gastropoda</taxon>
        <taxon>Heterobranchia</taxon>
        <taxon>Euthyneura</taxon>
        <taxon>Panpulmonata</taxon>
        <taxon>Sacoglossa</taxon>
        <taxon>Placobranchoidea</taxon>
        <taxon>Plakobranchidae</taxon>
        <taxon>Elysia</taxon>
    </lineage>
</organism>
<dbReference type="EMBL" id="JAWDGP010002226">
    <property type="protein sequence ID" value="KAK3784608.1"/>
    <property type="molecule type" value="Genomic_DNA"/>
</dbReference>
<evidence type="ECO:0000313" key="2">
    <source>
        <dbReference type="Proteomes" id="UP001283361"/>
    </source>
</evidence>
<protein>
    <submittedName>
        <fullName evidence="1">Uncharacterized protein</fullName>
    </submittedName>
</protein>
<name>A0AAE1ABN3_9GAST</name>
<keyword evidence="2" id="KW-1185">Reference proteome</keyword>
<dbReference type="AlphaFoldDB" id="A0AAE1ABN3"/>
<evidence type="ECO:0000313" key="1">
    <source>
        <dbReference type="EMBL" id="KAK3784608.1"/>
    </source>
</evidence>
<dbReference type="Proteomes" id="UP001283361">
    <property type="component" value="Unassembled WGS sequence"/>
</dbReference>
<sequence length="150" mass="17283">MAAAYPDGYLPHYAVIPSIGRGNRNNRPVLLPTPPGPRRVDRNFNGICGTIQENARRFRQRLPQAPFNPGHQNAYDAYQEAAAREVGDLKKWLEGIERWSNAVPQANVHSQLRRENSLPSSNNISPYDFYLHEDWNLMPYSPEYPLWRIL</sequence>